<evidence type="ECO:0000259" key="6">
    <source>
        <dbReference type="PROSITE" id="PS50977"/>
    </source>
</evidence>
<dbReference type="PROSITE" id="PS50977">
    <property type="entry name" value="HTH_TETR_2"/>
    <property type="match status" value="1"/>
</dbReference>
<evidence type="ECO:0000256" key="1">
    <source>
        <dbReference type="ARBA" id="ARBA00023015"/>
    </source>
</evidence>
<dbReference type="InterPro" id="IPR050109">
    <property type="entry name" value="HTH-type_TetR-like_transc_reg"/>
</dbReference>
<evidence type="ECO:0000256" key="3">
    <source>
        <dbReference type="ARBA" id="ARBA00023163"/>
    </source>
</evidence>
<dbReference type="InterPro" id="IPR036271">
    <property type="entry name" value="Tet_transcr_reg_TetR-rel_C_sf"/>
</dbReference>
<reference evidence="8" key="1">
    <citation type="submission" date="2016-06" db="EMBL/GenBank/DDBJ databases">
        <title>Complete genome sequence of Actinoalloteichus fjordicus DSM 46855 (=ADI127-17), type strain of the new species Actinoalloteichus fjordicus.</title>
        <authorList>
            <person name="Ruckert C."/>
            <person name="Nouioui I."/>
            <person name="Willmese J."/>
            <person name="van Wezel G."/>
            <person name="Klenk H.-P."/>
            <person name="Kalinowski J."/>
            <person name="Zotchev S.B."/>
        </authorList>
    </citation>
    <scope>NUCLEOTIDE SEQUENCE [LARGE SCALE GENOMIC DNA]</scope>
    <source>
        <strain evidence="8">ADI127-7</strain>
    </source>
</reference>
<dbReference type="KEGG" id="acad:UA74_27245"/>
<proteinExistence type="predicted"/>
<dbReference type="PANTHER" id="PTHR30055">
    <property type="entry name" value="HTH-TYPE TRANSCRIPTIONAL REGULATOR RUTR"/>
    <property type="match status" value="1"/>
</dbReference>
<gene>
    <name evidence="7" type="ORF">UA74_27245</name>
</gene>
<dbReference type="GO" id="GO:0003700">
    <property type="term" value="F:DNA-binding transcription factor activity"/>
    <property type="evidence" value="ECO:0007669"/>
    <property type="project" value="TreeGrafter"/>
</dbReference>
<dbReference type="InterPro" id="IPR025996">
    <property type="entry name" value="MT1864/Rv1816-like_C"/>
</dbReference>
<dbReference type="Pfam" id="PF13305">
    <property type="entry name" value="TetR_C_33"/>
    <property type="match status" value="1"/>
</dbReference>
<dbReference type="Pfam" id="PF00440">
    <property type="entry name" value="TetR_N"/>
    <property type="match status" value="1"/>
</dbReference>
<dbReference type="InterPro" id="IPR009057">
    <property type="entry name" value="Homeodomain-like_sf"/>
</dbReference>
<keyword evidence="3" id="KW-0804">Transcription</keyword>
<dbReference type="InterPro" id="IPR001647">
    <property type="entry name" value="HTH_TetR"/>
</dbReference>
<feature type="domain" description="HTH tetR-type" evidence="6">
    <location>
        <begin position="42"/>
        <end position="102"/>
    </location>
</feature>
<keyword evidence="1" id="KW-0805">Transcription regulation</keyword>
<dbReference type="Proteomes" id="UP000185511">
    <property type="component" value="Chromosome"/>
</dbReference>
<evidence type="ECO:0000256" key="5">
    <source>
        <dbReference type="SAM" id="MobiDB-lite"/>
    </source>
</evidence>
<keyword evidence="2 4" id="KW-0238">DNA-binding</keyword>
<evidence type="ECO:0000256" key="2">
    <source>
        <dbReference type="ARBA" id="ARBA00023125"/>
    </source>
</evidence>
<dbReference type="AlphaFoldDB" id="A0AAC9PUT8"/>
<dbReference type="Gene3D" id="1.10.357.10">
    <property type="entry name" value="Tetracycline Repressor, domain 2"/>
    <property type="match status" value="1"/>
</dbReference>
<dbReference type="SUPFAM" id="SSF48498">
    <property type="entry name" value="Tetracyclin repressor-like, C-terminal domain"/>
    <property type="match status" value="1"/>
</dbReference>
<feature type="compositionally biased region" description="Basic and acidic residues" evidence="5">
    <location>
        <begin position="10"/>
        <end position="20"/>
    </location>
</feature>
<feature type="region of interest" description="Disordered" evidence="5">
    <location>
        <begin position="1"/>
        <end position="36"/>
    </location>
</feature>
<evidence type="ECO:0000313" key="8">
    <source>
        <dbReference type="Proteomes" id="UP000185511"/>
    </source>
</evidence>
<dbReference type="GO" id="GO:0000976">
    <property type="term" value="F:transcription cis-regulatory region binding"/>
    <property type="evidence" value="ECO:0007669"/>
    <property type="project" value="TreeGrafter"/>
</dbReference>
<feature type="DNA-binding region" description="H-T-H motif" evidence="4">
    <location>
        <begin position="65"/>
        <end position="84"/>
    </location>
</feature>
<evidence type="ECO:0000256" key="4">
    <source>
        <dbReference type="PROSITE-ProRule" id="PRU00335"/>
    </source>
</evidence>
<sequence length="234" mass="25510">MVRRPHGGRTARENLRRGAEPDLGPGRAGYPRRMARPRIHDDQLRLRLLDRAGELISTHGTEGLSLRRLAADAGTSTTAVYSLFGSKAAVLRAVYIEAFQRLRRRLDAVARTDDPTEDLLELGMAYRGSALADPHLYAVMFQRSGSTALEADEAATQAATEAMRPLVATVERGIEEGLLVDRPAHDIAYACWAMVHGLVSLELDGGFAAVEVSAGICREALTANIRGWRRRPAA</sequence>
<dbReference type="PANTHER" id="PTHR30055:SF209">
    <property type="entry name" value="POSSIBLE TRANSCRIPTIONAL REGULATORY PROTEIN (PROBABLY TETR-FAMILY)"/>
    <property type="match status" value="1"/>
</dbReference>
<evidence type="ECO:0000313" key="7">
    <source>
        <dbReference type="EMBL" id="APU17452.1"/>
    </source>
</evidence>
<protein>
    <submittedName>
        <fullName evidence="7">Transcriptional regulator, TetR family</fullName>
    </submittedName>
</protein>
<accession>A0AAC9PUT8</accession>
<organism evidence="7 8">
    <name type="scientific">Actinoalloteichus fjordicus</name>
    <dbReference type="NCBI Taxonomy" id="1612552"/>
    <lineage>
        <taxon>Bacteria</taxon>
        <taxon>Bacillati</taxon>
        <taxon>Actinomycetota</taxon>
        <taxon>Actinomycetes</taxon>
        <taxon>Pseudonocardiales</taxon>
        <taxon>Pseudonocardiaceae</taxon>
        <taxon>Actinoalloteichus</taxon>
    </lineage>
</organism>
<name>A0AAC9PUT8_9PSEU</name>
<dbReference type="SUPFAM" id="SSF46689">
    <property type="entry name" value="Homeodomain-like"/>
    <property type="match status" value="1"/>
</dbReference>
<dbReference type="EMBL" id="CP016076">
    <property type="protein sequence ID" value="APU17452.1"/>
    <property type="molecule type" value="Genomic_DNA"/>
</dbReference>
<keyword evidence="8" id="KW-1185">Reference proteome</keyword>